<reference evidence="3 4" key="1">
    <citation type="submission" date="2024-04" db="EMBL/GenBank/DDBJ databases">
        <title>Novel species of the genus Ideonella isolated from streams.</title>
        <authorList>
            <person name="Lu H."/>
        </authorList>
    </citation>
    <scope>NUCLEOTIDE SEQUENCE [LARGE SCALE GENOMIC DNA]</scope>
    <source>
        <strain evidence="3 4">DXS29W</strain>
    </source>
</reference>
<dbReference type="Pfam" id="PF03544">
    <property type="entry name" value="TonB_C"/>
    <property type="match status" value="1"/>
</dbReference>
<feature type="domain" description="TonB C-terminal" evidence="2">
    <location>
        <begin position="46"/>
        <end position="115"/>
    </location>
</feature>
<comment type="caution">
    <text evidence="3">The sequence shown here is derived from an EMBL/GenBank/DDBJ whole genome shotgun (WGS) entry which is preliminary data.</text>
</comment>
<keyword evidence="1" id="KW-0732">Signal</keyword>
<dbReference type="Proteomes" id="UP001371218">
    <property type="component" value="Unassembled WGS sequence"/>
</dbReference>
<keyword evidence="4" id="KW-1185">Reference proteome</keyword>
<dbReference type="Gene3D" id="3.30.2420.10">
    <property type="entry name" value="TonB"/>
    <property type="match status" value="1"/>
</dbReference>
<proteinExistence type="predicted"/>
<evidence type="ECO:0000259" key="2">
    <source>
        <dbReference type="Pfam" id="PF03544"/>
    </source>
</evidence>
<evidence type="ECO:0000313" key="4">
    <source>
        <dbReference type="Proteomes" id="UP001371218"/>
    </source>
</evidence>
<gene>
    <name evidence="3" type="ORF">AACH06_06940</name>
</gene>
<name>A0ABU9BM35_9BURK</name>
<dbReference type="RefSeq" id="WP_341424920.1">
    <property type="nucleotide sequence ID" value="NZ_JBBUTG010000003.1"/>
</dbReference>
<evidence type="ECO:0000313" key="3">
    <source>
        <dbReference type="EMBL" id="MEK8030558.1"/>
    </source>
</evidence>
<evidence type="ECO:0000256" key="1">
    <source>
        <dbReference type="SAM" id="SignalP"/>
    </source>
</evidence>
<sequence length="122" mass="12704">MNKFATSTTPWAHLLAASSLVLAAALAVAPNVARADGTPKVVKKVPPEFPGEATRKGITDGVLKAKLSIDGNGAVTEVAIVEATPPKAKIFSDAATAALNQWKFEATGKAQSFELKLVFSQE</sequence>
<organism evidence="3 4">
    <name type="scientific">Ideonella lacteola</name>
    <dbReference type="NCBI Taxonomy" id="2984193"/>
    <lineage>
        <taxon>Bacteria</taxon>
        <taxon>Pseudomonadati</taxon>
        <taxon>Pseudomonadota</taxon>
        <taxon>Betaproteobacteria</taxon>
        <taxon>Burkholderiales</taxon>
        <taxon>Sphaerotilaceae</taxon>
        <taxon>Ideonella</taxon>
    </lineage>
</organism>
<feature type="chain" id="PRO_5047142431" evidence="1">
    <location>
        <begin position="24"/>
        <end position="122"/>
    </location>
</feature>
<dbReference type="SUPFAM" id="SSF74653">
    <property type="entry name" value="TolA/TonB C-terminal domain"/>
    <property type="match status" value="1"/>
</dbReference>
<protein>
    <submittedName>
        <fullName evidence="3">Energy transducer TonB</fullName>
    </submittedName>
</protein>
<dbReference type="InterPro" id="IPR037682">
    <property type="entry name" value="TonB_C"/>
</dbReference>
<accession>A0ABU9BM35</accession>
<feature type="signal peptide" evidence="1">
    <location>
        <begin position="1"/>
        <end position="23"/>
    </location>
</feature>
<dbReference type="EMBL" id="JBBUTG010000003">
    <property type="protein sequence ID" value="MEK8030558.1"/>
    <property type="molecule type" value="Genomic_DNA"/>
</dbReference>